<dbReference type="InterPro" id="IPR019170">
    <property type="entry name" value="Meckelin"/>
</dbReference>
<feature type="transmembrane region" description="Helical" evidence="1">
    <location>
        <begin position="642"/>
        <end position="664"/>
    </location>
</feature>
<keyword evidence="2" id="KW-0732">Signal</keyword>
<reference evidence="3 4" key="1">
    <citation type="journal article" date="2024" name="Nat. Commun.">
        <title>Phylogenomics reveals the evolutionary origins of lichenization in chlorophyte algae.</title>
        <authorList>
            <person name="Puginier C."/>
            <person name="Libourel C."/>
            <person name="Otte J."/>
            <person name="Skaloud P."/>
            <person name="Haon M."/>
            <person name="Grisel S."/>
            <person name="Petersen M."/>
            <person name="Berrin J.G."/>
            <person name="Delaux P.M."/>
            <person name="Dal Grande F."/>
            <person name="Keller J."/>
        </authorList>
    </citation>
    <scope>NUCLEOTIDE SEQUENCE [LARGE SCALE GENOMIC DNA]</scope>
    <source>
        <strain evidence="3 4">SAG 2043</strain>
    </source>
</reference>
<evidence type="ECO:0000313" key="3">
    <source>
        <dbReference type="EMBL" id="KAK9819713.1"/>
    </source>
</evidence>
<evidence type="ECO:0000256" key="1">
    <source>
        <dbReference type="SAM" id="Phobius"/>
    </source>
</evidence>
<dbReference type="InterPro" id="IPR009030">
    <property type="entry name" value="Growth_fac_rcpt_cys_sf"/>
</dbReference>
<accession>A0AAW1QE68</accession>
<dbReference type="EMBL" id="JALJOR010000003">
    <property type="protein sequence ID" value="KAK9819713.1"/>
    <property type="molecule type" value="Genomic_DNA"/>
</dbReference>
<keyword evidence="1" id="KW-0812">Transmembrane</keyword>
<feature type="signal peptide" evidence="2">
    <location>
        <begin position="1"/>
        <end position="25"/>
    </location>
</feature>
<dbReference type="GO" id="GO:0036038">
    <property type="term" value="C:MKS complex"/>
    <property type="evidence" value="ECO:0007669"/>
    <property type="project" value="InterPro"/>
</dbReference>
<keyword evidence="1" id="KW-1133">Transmembrane helix</keyword>
<dbReference type="PANTHER" id="PTHR21274">
    <property type="entry name" value="MECKELIN"/>
    <property type="match status" value="1"/>
</dbReference>
<name>A0AAW1QE68_9CHLO</name>
<feature type="transmembrane region" description="Helical" evidence="1">
    <location>
        <begin position="595"/>
        <end position="622"/>
    </location>
</feature>
<dbReference type="Pfam" id="PF09773">
    <property type="entry name" value="Meckelin"/>
    <property type="match status" value="1"/>
</dbReference>
<feature type="transmembrane region" description="Helical" evidence="1">
    <location>
        <begin position="720"/>
        <end position="739"/>
    </location>
</feature>
<protein>
    <recommendedName>
        <fullName evidence="5">Meckelin</fullName>
    </recommendedName>
</protein>
<dbReference type="AlphaFoldDB" id="A0AAW1QE68"/>
<evidence type="ECO:0000313" key="4">
    <source>
        <dbReference type="Proteomes" id="UP001489004"/>
    </source>
</evidence>
<keyword evidence="1" id="KW-0472">Membrane</keyword>
<feature type="chain" id="PRO_5043362821" description="Meckelin" evidence="2">
    <location>
        <begin position="26"/>
        <end position="1038"/>
    </location>
</feature>
<dbReference type="GO" id="GO:0060271">
    <property type="term" value="P:cilium assembly"/>
    <property type="evidence" value="ECO:0007669"/>
    <property type="project" value="InterPro"/>
</dbReference>
<dbReference type="Proteomes" id="UP001489004">
    <property type="component" value="Unassembled WGS sequence"/>
</dbReference>
<dbReference type="PANTHER" id="PTHR21274:SF0">
    <property type="entry name" value="MECKELIN"/>
    <property type="match status" value="1"/>
</dbReference>
<sequence>MVGKTLGVLYSIGLLLLQGPRLATCASGFSLQLPCGPGQVLDTTGLQCANCNPNGTPDSTQTSCQCNPGHISGFAADTAAGVCTSCPAGQVSSSTGLYCVVCDPTSGTTTSTASGSFVGGSMPSWLPAQASNGECVCANNATAGQIAEFDNTGAPLMQQGVAVKRCLVCPAGSVLNPSTLKCEACNYPASVQAGQCVWCGLPGGPCTTAYKTPLDFVIANLSLPLAAASATQASFANVPAGDGGSSQVPVAPSQPLATLLGTSAAACLQLADKAACNALANLCVLQMYASTSAACQIMQKLGSARSSMQYHSASLQAPISWPVTLPWLYYPTNVLSSILEATDVKTQMSFSAGGATSSGVTGAASRLDFVVSMYALNGTWLGLRNVTTQLQLCGGETQQLASWHRFGTNYKLTCHLDLEFLADESGGNDGPIFYDMYFQDGLTRLYPVPVLVQNYQDGSGAFVNTDSIASNDQLTRRFFMVDQSLGTGAGAGSASVLQYARAFKLTITLRHDQRSSIYPPLLTLQYAARDVSQLSMDNPASFEVLYTMDSVMKAGFWSAWNIMLIVFLIVAGFAWMARMLIFMRIRRDQNIDMQVLLQGLVTGVDVAGKALFVVLLLASLYWCCFFKLQGSVMTMMLQDSEIQRFKLVIVVAFIFQAITVAAIIQKQAMYDMFFIDWEKPRRVVARGGGREETAPVSCWRSLFITNEWNELQAERMTMPAVTLFALAFILAGLGVDSTATISPNATDTSGHDYLESSQLLRFGIATGFFLALGLVQVLFKKLVYHQYVCNPLHDFVDLLFLSNISCVILDTRHSGYYIHGRNQAQFSDTNLQDLNASLLKEEEGLVANRGLVSSERHDIRENQTFKVYITKKLRDKYESTMLRQIQQLMDNTRARKGYVSTLLNGPGRAGEKMVHVRDELNTDFKTIVAQVENNAATQVLEPLLLQRIMQMPPEIANTKPAFVHDFHNSFDAVLFYGCEAELLLFDILLFAVIDMSSQNTTLAASLTYLVWVVVKWIREKVGQNNISRKTMVDSHFLV</sequence>
<feature type="transmembrane region" description="Helical" evidence="1">
    <location>
        <begin position="759"/>
        <end position="779"/>
    </location>
</feature>
<evidence type="ECO:0000256" key="2">
    <source>
        <dbReference type="SAM" id="SignalP"/>
    </source>
</evidence>
<dbReference type="SUPFAM" id="SSF57184">
    <property type="entry name" value="Growth factor receptor domain"/>
    <property type="match status" value="1"/>
</dbReference>
<keyword evidence="4" id="KW-1185">Reference proteome</keyword>
<feature type="transmembrane region" description="Helical" evidence="1">
    <location>
        <begin position="557"/>
        <end position="583"/>
    </location>
</feature>
<organism evidence="3 4">
    <name type="scientific">[Myrmecia] bisecta</name>
    <dbReference type="NCBI Taxonomy" id="41462"/>
    <lineage>
        <taxon>Eukaryota</taxon>
        <taxon>Viridiplantae</taxon>
        <taxon>Chlorophyta</taxon>
        <taxon>core chlorophytes</taxon>
        <taxon>Trebouxiophyceae</taxon>
        <taxon>Trebouxiales</taxon>
        <taxon>Trebouxiaceae</taxon>
        <taxon>Myrmecia</taxon>
    </lineage>
</organism>
<evidence type="ECO:0008006" key="5">
    <source>
        <dbReference type="Google" id="ProtNLM"/>
    </source>
</evidence>
<gene>
    <name evidence="3" type="ORF">WJX72_001576</name>
</gene>
<proteinExistence type="predicted"/>
<comment type="caution">
    <text evidence="3">The sequence shown here is derived from an EMBL/GenBank/DDBJ whole genome shotgun (WGS) entry which is preliminary data.</text>
</comment>